<accession>X1RQJ9</accession>
<gene>
    <name evidence="1" type="ORF">S12H4_00523</name>
</gene>
<dbReference type="EMBL" id="BARW01000064">
    <property type="protein sequence ID" value="GAI69281.1"/>
    <property type="molecule type" value="Genomic_DNA"/>
</dbReference>
<dbReference type="AlphaFoldDB" id="X1RQJ9"/>
<evidence type="ECO:0000313" key="1">
    <source>
        <dbReference type="EMBL" id="GAI69281.1"/>
    </source>
</evidence>
<protein>
    <submittedName>
        <fullName evidence="1">Uncharacterized protein</fullName>
    </submittedName>
</protein>
<sequence length="235" mass="26013">MALAKYGGGIIQLSGSIAGNVFARNKMGNYVRPRTKPVNPHSSRQEAARTIMSYLAELWHTSAMADHRGNWENYAAALAMKNRLAEAIHLTGYNHFIRSNCAQMCMGETEILPAPTIQSLPEKDPLLVCTEEDILGQTFTFTCGVEGWTPNNDSKFGIMIAQGQPKLASRNTFHGPWRYMDFIDATEGAAGTGTLNASFDFVVDQKVWFQARVITVAGRLSEPWQLDPRDIEADV</sequence>
<comment type="caution">
    <text evidence="1">The sequence shown here is derived from an EMBL/GenBank/DDBJ whole genome shotgun (WGS) entry which is preliminary data.</text>
</comment>
<name>X1RQJ9_9ZZZZ</name>
<reference evidence="1" key="1">
    <citation type="journal article" date="2014" name="Front. Microbiol.">
        <title>High frequency of phylogenetically diverse reductive dehalogenase-homologous genes in deep subseafloor sedimentary metagenomes.</title>
        <authorList>
            <person name="Kawai M."/>
            <person name="Futagami T."/>
            <person name="Toyoda A."/>
            <person name="Takaki Y."/>
            <person name="Nishi S."/>
            <person name="Hori S."/>
            <person name="Arai W."/>
            <person name="Tsubouchi T."/>
            <person name="Morono Y."/>
            <person name="Uchiyama I."/>
            <person name="Ito T."/>
            <person name="Fujiyama A."/>
            <person name="Inagaki F."/>
            <person name="Takami H."/>
        </authorList>
    </citation>
    <scope>NUCLEOTIDE SEQUENCE</scope>
    <source>
        <strain evidence="1">Expedition CK06-06</strain>
    </source>
</reference>
<organism evidence="1">
    <name type="scientific">marine sediment metagenome</name>
    <dbReference type="NCBI Taxonomy" id="412755"/>
    <lineage>
        <taxon>unclassified sequences</taxon>
        <taxon>metagenomes</taxon>
        <taxon>ecological metagenomes</taxon>
    </lineage>
</organism>
<proteinExistence type="predicted"/>